<dbReference type="EMBL" id="CP021112">
    <property type="protein sequence ID" value="ARQ00282.1"/>
    <property type="molecule type" value="Genomic_DNA"/>
</dbReference>
<protein>
    <submittedName>
        <fullName evidence="1">Uncharacterized protein</fullName>
    </submittedName>
</protein>
<dbReference type="STRING" id="1235591.CAK95_15280"/>
<evidence type="ECO:0000313" key="1">
    <source>
        <dbReference type="EMBL" id="ARQ00282.1"/>
    </source>
</evidence>
<sequence length="124" mass="14488">MVDLEIKPNRLVTLRYHIPYVDDDEYYYLQGLKRIGAIEEPFYLLCMFGDGRTLSPAGEREQALWFKANRATMRERCRAIAIVRDKVTPKSVEVFRKLFEVPLIGARDEREAKHFLETIAGHTL</sequence>
<keyword evidence="2" id="KW-1185">Reference proteome</keyword>
<accession>A0A1W6ZSD8</accession>
<dbReference type="OrthoDB" id="7865015at2"/>
<evidence type="ECO:0000313" key="2">
    <source>
        <dbReference type="Proteomes" id="UP000194137"/>
    </source>
</evidence>
<dbReference type="Proteomes" id="UP000194137">
    <property type="component" value="Chromosome"/>
</dbReference>
<reference evidence="1 2" key="1">
    <citation type="submission" date="2017-05" db="EMBL/GenBank/DDBJ databases">
        <title>Full genome sequence of Pseudorhodoplanes sinuspersici.</title>
        <authorList>
            <person name="Dastgheib S.M.M."/>
            <person name="Shavandi M."/>
            <person name="Tirandaz H."/>
        </authorList>
    </citation>
    <scope>NUCLEOTIDE SEQUENCE [LARGE SCALE GENOMIC DNA]</scope>
    <source>
        <strain evidence="1 2">RIPI110</strain>
    </source>
</reference>
<proteinExistence type="predicted"/>
<name>A0A1W6ZSD8_9HYPH</name>
<dbReference type="RefSeq" id="WP_086088678.1">
    <property type="nucleotide sequence ID" value="NZ_CP021112.1"/>
</dbReference>
<dbReference type="KEGG" id="psin:CAK95_15280"/>
<dbReference type="AlphaFoldDB" id="A0A1W6ZSD8"/>
<gene>
    <name evidence="1" type="ORF">CAK95_15280</name>
</gene>
<organism evidence="1 2">
    <name type="scientific">Pseudorhodoplanes sinuspersici</name>
    <dbReference type="NCBI Taxonomy" id="1235591"/>
    <lineage>
        <taxon>Bacteria</taxon>
        <taxon>Pseudomonadati</taxon>
        <taxon>Pseudomonadota</taxon>
        <taxon>Alphaproteobacteria</taxon>
        <taxon>Hyphomicrobiales</taxon>
        <taxon>Pseudorhodoplanes</taxon>
    </lineage>
</organism>